<comment type="caution">
    <text evidence="3">The sequence shown here is derived from an EMBL/GenBank/DDBJ whole genome shotgun (WGS) entry which is preliminary data.</text>
</comment>
<dbReference type="InterPro" id="IPR006530">
    <property type="entry name" value="YD"/>
</dbReference>
<protein>
    <submittedName>
        <fullName evidence="3">YD repeat-containing protein</fullName>
    </submittedName>
</protein>
<feature type="signal peptide" evidence="2">
    <location>
        <begin position="1"/>
        <end position="34"/>
    </location>
</feature>
<keyword evidence="1" id="KW-0472">Membrane</keyword>
<dbReference type="Proteomes" id="UP000318050">
    <property type="component" value="Unassembled WGS sequence"/>
</dbReference>
<proteinExistence type="predicted"/>
<evidence type="ECO:0000256" key="1">
    <source>
        <dbReference type="SAM" id="Phobius"/>
    </source>
</evidence>
<organism evidence="3 4">
    <name type="scientific">Nitrospirillum amazonense</name>
    <dbReference type="NCBI Taxonomy" id="28077"/>
    <lineage>
        <taxon>Bacteria</taxon>
        <taxon>Pseudomonadati</taxon>
        <taxon>Pseudomonadota</taxon>
        <taxon>Alphaproteobacteria</taxon>
        <taxon>Rhodospirillales</taxon>
        <taxon>Azospirillaceae</taxon>
        <taxon>Nitrospirillum</taxon>
    </lineage>
</organism>
<gene>
    <name evidence="3" type="ORF">FBZ92_12763</name>
</gene>
<keyword evidence="1" id="KW-0812">Transmembrane</keyword>
<feature type="transmembrane region" description="Helical" evidence="1">
    <location>
        <begin position="82"/>
        <end position="101"/>
    </location>
</feature>
<accession>A0A560HSP0</accession>
<keyword evidence="2" id="KW-0732">Signal</keyword>
<evidence type="ECO:0000313" key="3">
    <source>
        <dbReference type="EMBL" id="TWB48961.1"/>
    </source>
</evidence>
<keyword evidence="1" id="KW-1133">Transmembrane helix</keyword>
<sequence length="106" mass="11055">MAQRAIAHPCRQYFAGVYLLAIALTGALPGAAQAGDTKYEYDNLGRLKQVTAPSGAITVYTYDNAGNRTAATTSGGSATSNYATNTVIVLPLLGGFVLPIAKDSWQ</sequence>
<feature type="chain" id="PRO_5022029965" evidence="2">
    <location>
        <begin position="35"/>
        <end position="106"/>
    </location>
</feature>
<dbReference type="Gene3D" id="2.180.10.10">
    <property type="entry name" value="RHS repeat-associated core"/>
    <property type="match status" value="1"/>
</dbReference>
<evidence type="ECO:0000256" key="2">
    <source>
        <dbReference type="SAM" id="SignalP"/>
    </source>
</evidence>
<dbReference type="InterPro" id="IPR031325">
    <property type="entry name" value="RHS_repeat"/>
</dbReference>
<dbReference type="OrthoDB" id="7173993at2"/>
<evidence type="ECO:0000313" key="4">
    <source>
        <dbReference type="Proteomes" id="UP000318050"/>
    </source>
</evidence>
<dbReference type="AlphaFoldDB" id="A0A560HSP0"/>
<dbReference type="NCBIfam" id="TIGR01643">
    <property type="entry name" value="YD_repeat_2x"/>
    <property type="match status" value="1"/>
</dbReference>
<name>A0A560HSP0_9PROT</name>
<dbReference type="EMBL" id="VITT01000027">
    <property type="protein sequence ID" value="TWB48961.1"/>
    <property type="molecule type" value="Genomic_DNA"/>
</dbReference>
<reference evidence="3 4" key="1">
    <citation type="submission" date="2019-06" db="EMBL/GenBank/DDBJ databases">
        <title>Genomic Encyclopedia of Type Strains, Phase IV (KMG-V): Genome sequencing to study the core and pangenomes of soil and plant-associated prokaryotes.</title>
        <authorList>
            <person name="Whitman W."/>
        </authorList>
    </citation>
    <scope>NUCLEOTIDE SEQUENCE [LARGE SCALE GENOMIC DNA]</scope>
    <source>
        <strain evidence="3 4">BR 11140</strain>
    </source>
</reference>
<dbReference type="Pfam" id="PF05593">
    <property type="entry name" value="RHS_repeat"/>
    <property type="match status" value="1"/>
</dbReference>